<feature type="transmembrane region" description="Helical" evidence="1">
    <location>
        <begin position="111"/>
        <end position="132"/>
    </location>
</feature>
<reference evidence="2 3" key="1">
    <citation type="submission" date="2012-05" db="EMBL/GenBank/DDBJ databases">
        <authorList>
            <person name="Weinstock G."/>
            <person name="Sodergren E."/>
            <person name="Lobos E.A."/>
            <person name="Fulton L."/>
            <person name="Fulton R."/>
            <person name="Courtney L."/>
            <person name="Fronick C."/>
            <person name="O'Laughlin M."/>
            <person name="Godfrey J."/>
            <person name="Wilson R.M."/>
            <person name="Miner T."/>
            <person name="Farmer C."/>
            <person name="Delehaunty K."/>
            <person name="Cordes M."/>
            <person name="Minx P."/>
            <person name="Tomlinson C."/>
            <person name="Chen J."/>
            <person name="Wollam A."/>
            <person name="Pepin K.H."/>
            <person name="Bhonagiri V."/>
            <person name="Zhang X."/>
            <person name="Suruliraj S."/>
            <person name="Warren W."/>
            <person name="Mitreva M."/>
            <person name="Mardis E.R."/>
            <person name="Wilson R.K."/>
        </authorList>
    </citation>
    <scope>NUCLEOTIDE SEQUENCE [LARGE SCALE GENOMIC DNA]</scope>
    <source>
        <strain evidence="2 3">F0055</strain>
    </source>
</reference>
<evidence type="ECO:0000313" key="3">
    <source>
        <dbReference type="Proteomes" id="UP000010433"/>
    </source>
</evidence>
<gene>
    <name evidence="2" type="ORF">HMPREF9151_01529</name>
</gene>
<keyword evidence="1" id="KW-0812">Transmembrane</keyword>
<dbReference type="AlphaFoldDB" id="L1N8T2"/>
<dbReference type="STRING" id="1127699.HMPREF9151_01529"/>
<comment type="caution">
    <text evidence="2">The sequence shown here is derived from an EMBL/GenBank/DDBJ whole genome shotgun (WGS) entry which is preliminary data.</text>
</comment>
<organism evidence="2 3">
    <name type="scientific">Hoylesella saccharolytica F0055</name>
    <dbReference type="NCBI Taxonomy" id="1127699"/>
    <lineage>
        <taxon>Bacteria</taxon>
        <taxon>Pseudomonadati</taxon>
        <taxon>Bacteroidota</taxon>
        <taxon>Bacteroidia</taxon>
        <taxon>Bacteroidales</taxon>
        <taxon>Prevotellaceae</taxon>
        <taxon>Hoylesella</taxon>
    </lineage>
</organism>
<dbReference type="EMBL" id="AMEP01000096">
    <property type="protein sequence ID" value="EKX99740.1"/>
    <property type="molecule type" value="Genomic_DNA"/>
</dbReference>
<keyword evidence="1" id="KW-1133">Transmembrane helix</keyword>
<accession>L1N8T2</accession>
<protein>
    <submittedName>
        <fullName evidence="2">Uncharacterized protein</fullName>
    </submittedName>
</protein>
<name>L1N8T2_9BACT</name>
<sequence length="149" mass="16865">MACNIDIGIGDSWVAPLNQEYKLTSVDTPERAEICKTSTGEVLLDEITEVELRGDSLIGKSMGTDGRYFIFNLETGHSQRFNTRIELCKVLSQESLNLIPNIDFYWNTRKLPYIIGSILCLLFTLISVYLFWRIGLAIPSPSPFTNIVR</sequence>
<evidence type="ECO:0000256" key="1">
    <source>
        <dbReference type="SAM" id="Phobius"/>
    </source>
</evidence>
<dbReference type="HOGENOM" id="CLU_1748004_0_0_10"/>
<evidence type="ECO:0000313" key="2">
    <source>
        <dbReference type="EMBL" id="EKX99740.1"/>
    </source>
</evidence>
<dbReference type="PATRIC" id="fig|1127699.3.peg.1408"/>
<keyword evidence="3" id="KW-1185">Reference proteome</keyword>
<dbReference type="Proteomes" id="UP000010433">
    <property type="component" value="Unassembled WGS sequence"/>
</dbReference>
<proteinExistence type="predicted"/>
<keyword evidence="1" id="KW-0472">Membrane</keyword>